<comment type="function">
    <text evidence="5">Component of the elongator complex which is required for multiple tRNA modifications, including mcm5U (5-methoxycarbonylmethyl uridine), mcm5s2U (5-methoxycarbonylmethyl-2-thiouridine), and ncm5U (5-carbamoylmethyl uridine). The elongator complex catalyzes formation of carboxymethyluridine in the wobble base at position 34 in tRNAs.</text>
</comment>
<dbReference type="InterPro" id="IPR056164">
    <property type="entry name" value="Beta-prop_ELP1_1st"/>
</dbReference>
<feature type="domain" description="ELP1 N-terminal second beta-propeller" evidence="9">
    <location>
        <begin position="373"/>
        <end position="598"/>
    </location>
</feature>
<keyword evidence="4" id="KW-0819">tRNA processing</keyword>
<dbReference type="Proteomes" id="UP001432322">
    <property type="component" value="Unassembled WGS sequence"/>
</dbReference>
<evidence type="ECO:0000256" key="4">
    <source>
        <dbReference type="ARBA" id="ARBA00022694"/>
    </source>
</evidence>
<keyword evidence="6" id="KW-0175">Coiled coil</keyword>
<dbReference type="GO" id="GO:0000049">
    <property type="term" value="F:tRNA binding"/>
    <property type="evidence" value="ECO:0007669"/>
    <property type="project" value="TreeGrafter"/>
</dbReference>
<dbReference type="AlphaFoldDB" id="A0AAV5WCB6"/>
<comment type="similarity">
    <text evidence="2 5">Belongs to the ELP1/IKA1 family.</text>
</comment>
<proteinExistence type="inferred from homology"/>
<reference evidence="11" key="1">
    <citation type="submission" date="2023-10" db="EMBL/GenBank/DDBJ databases">
        <title>Genome assembly of Pristionchus species.</title>
        <authorList>
            <person name="Yoshida K."/>
            <person name="Sommer R.J."/>
        </authorList>
    </citation>
    <scope>NUCLEOTIDE SEQUENCE</scope>
    <source>
        <strain evidence="11">RS5133</strain>
    </source>
</reference>
<comment type="subcellular location">
    <subcellularLocation>
        <location evidence="5">Cytoplasm</location>
    </subcellularLocation>
    <subcellularLocation>
        <location evidence="5">Nucleus</location>
    </subcellularLocation>
</comment>
<dbReference type="EMBL" id="BTSY01000005">
    <property type="protein sequence ID" value="GMT28652.1"/>
    <property type="molecule type" value="Genomic_DNA"/>
</dbReference>
<dbReference type="Pfam" id="PF23936">
    <property type="entry name" value="HB_ELP1"/>
    <property type="match status" value="1"/>
</dbReference>
<evidence type="ECO:0000256" key="3">
    <source>
        <dbReference type="ARBA" id="ARBA00022490"/>
    </source>
</evidence>
<dbReference type="Pfam" id="PF04762">
    <property type="entry name" value="Beta-prop_ELP1_1st"/>
    <property type="match status" value="1"/>
</dbReference>
<name>A0AAV5WCB6_9BILA</name>
<dbReference type="GO" id="GO:0005829">
    <property type="term" value="C:cytosol"/>
    <property type="evidence" value="ECO:0007669"/>
    <property type="project" value="TreeGrafter"/>
</dbReference>
<feature type="domain" description="ELP1 first N-terminal beta-propeller" evidence="8">
    <location>
        <begin position="61"/>
        <end position="324"/>
    </location>
</feature>
<dbReference type="GO" id="GO:0005634">
    <property type="term" value="C:nucleus"/>
    <property type="evidence" value="ECO:0007669"/>
    <property type="project" value="UniProtKB-SubCell"/>
</dbReference>
<dbReference type="PIRSF" id="PIRSF017233">
    <property type="entry name" value="IKAP"/>
    <property type="match status" value="1"/>
</dbReference>
<evidence type="ECO:0000256" key="2">
    <source>
        <dbReference type="ARBA" id="ARBA00006086"/>
    </source>
</evidence>
<sequence>MRSVVISSVESTCLSSNDHIIGVETVVDSGVILVSSSTNLLFVEKGEVTRDIRWREMVDRDTVICFGVIEGRAVCIYSSGIVSCIDCESGHVEESIVTTVGIIGGAINSVRGVMALVLNDYTITIIDVLFDVLVEGIDMHTKGTGMDELVTVGWGSEKTQFQGKGGKEQKEKVVESRQANEENTSGCRVEWREDGEIFVVNYYDAEKKERECTIWNGNGELVSRVLGETRIDEWSGFRPKRNTMGVAVDGRVVITEKNGHKRNGDINVQLVVSEGRVMDGGWNIDGSLLALIVEKKKDDATLQYIMFWLCSNFDWSCKLVLPFEGEIPAWRWNSERWNQIMIVSPKNELFQLHLSVNCHSSNGVVCTMGLSSMRLTNLSRVVIPPPMAELSISIECPSALFFSSTNLVVITYSRSLFHYSLVSCLSGRLCCSLVASFPVSLPPNSIISSLSMVDSYYVIGFTLHSIHLLVFYDKNGKEVKNSTTRAAVISVKKEEDGSTTLLYSDASIHNDQNALEDLCDSSLLVDYRFSETGFGMYTLRSSSCLYDNSSLISKGVSSFSYSNPFVAWIDNEFLLHVMDTSSNDTAEVRSVEKGAILVSIASPKVILLMPRGNIETIHSRFFLVRSIRYLLSMGEVKKALVDMRKHGISFTLLKEFDYLFCSSIDWLKDMDDTHLLSLLIMELRSNSEQYCEYCDVLCSSILSLPSSHIIRLFPSLLTSFLLSTPPKTVQSFRLIVEYLPKDASRSSTLHNWLQVCSFYISPSVLFSSSLSTYNLPFVVEVVEALSIDPNEYMDILRELNELDDLSYRAYRMDLLREDWSSALLNLSKCQPTRMEEVIDLLKKRSLHSLALRIYGDGLHSNVHFTTIGDVALTQYCKEGKWREGALVAKNIGDHQREMMCREKMADVDEWLKTLERSLLSDDEKKLKKEEWKNKLIAASKWDTVARLMNEMACDFGERIEIKEKARDWKGIVREVEEGETLNEEKVNRGREILHRRSEEMEKEVNEKVEEIIRLSARLHIVREKKREIMGRMTSGEIGLKDMERCDAFSESSVATSRSSRSSRASTISRRTKKVEKKKQSLKEGGEWEDAAILIACHSHWKSMRQMLEEAVTLMPSLISIRLFSSFYSLSGCLDRLESTLNRLRPLIWPTTILPHLLTGPFSHIYGDGEFSCEGGEGGMPSYISLDPEMNSPSPLSDHEKSWRIIF</sequence>
<feature type="domain" description="ELP1 three-helical bundle" evidence="10">
    <location>
        <begin position="999"/>
        <end position="1122"/>
    </location>
</feature>
<evidence type="ECO:0000313" key="11">
    <source>
        <dbReference type="EMBL" id="GMT28652.1"/>
    </source>
</evidence>
<evidence type="ECO:0000256" key="1">
    <source>
        <dbReference type="ARBA" id="ARBA00005043"/>
    </source>
</evidence>
<evidence type="ECO:0000313" key="12">
    <source>
        <dbReference type="Proteomes" id="UP001432322"/>
    </source>
</evidence>
<organism evidence="11 12">
    <name type="scientific">Pristionchus fissidentatus</name>
    <dbReference type="NCBI Taxonomy" id="1538716"/>
    <lineage>
        <taxon>Eukaryota</taxon>
        <taxon>Metazoa</taxon>
        <taxon>Ecdysozoa</taxon>
        <taxon>Nematoda</taxon>
        <taxon>Chromadorea</taxon>
        <taxon>Rhabditida</taxon>
        <taxon>Rhabditina</taxon>
        <taxon>Diplogasteromorpha</taxon>
        <taxon>Diplogasteroidea</taxon>
        <taxon>Neodiplogasteridae</taxon>
        <taxon>Pristionchus</taxon>
    </lineage>
</organism>
<dbReference type="PANTHER" id="PTHR12747">
    <property type="entry name" value="ELONGATOR COMPLEX PROTEIN 1"/>
    <property type="match status" value="1"/>
</dbReference>
<keyword evidence="5" id="KW-0539">Nucleus</keyword>
<keyword evidence="12" id="KW-1185">Reference proteome</keyword>
<gene>
    <name evidence="11" type="ORF">PFISCL1PPCAC_19949</name>
</gene>
<evidence type="ECO:0000259" key="9">
    <source>
        <dbReference type="Pfam" id="PF23797"/>
    </source>
</evidence>
<feature type="compositionally biased region" description="Low complexity" evidence="7">
    <location>
        <begin position="1050"/>
        <end position="1068"/>
    </location>
</feature>
<accession>A0AAV5WCB6</accession>
<protein>
    <recommendedName>
        <fullName evidence="5">Elongator complex protein 1</fullName>
    </recommendedName>
</protein>
<dbReference type="InterPro" id="IPR056165">
    <property type="entry name" value="Beta-prop_ELP1_2nd"/>
</dbReference>
<comment type="pathway">
    <text evidence="1">tRNA modification; 5-methoxycarbonylmethyl-2-thiouridine-tRNA biosynthesis.</text>
</comment>
<evidence type="ECO:0000259" key="8">
    <source>
        <dbReference type="Pfam" id="PF04762"/>
    </source>
</evidence>
<comment type="caution">
    <text evidence="11">The sequence shown here is derived from an EMBL/GenBank/DDBJ whole genome shotgun (WGS) entry which is preliminary data.</text>
</comment>
<feature type="coiled-coil region" evidence="6">
    <location>
        <begin position="990"/>
        <end position="1017"/>
    </location>
</feature>
<evidence type="ECO:0000256" key="5">
    <source>
        <dbReference type="PIRNR" id="PIRNR017233"/>
    </source>
</evidence>
<dbReference type="Pfam" id="PF23797">
    <property type="entry name" value="Beta-prop_ELP1_2nd"/>
    <property type="match status" value="1"/>
</dbReference>
<evidence type="ECO:0000256" key="7">
    <source>
        <dbReference type="SAM" id="MobiDB-lite"/>
    </source>
</evidence>
<dbReference type="InterPro" id="IPR056169">
    <property type="entry name" value="HB_ELP1"/>
</dbReference>
<dbReference type="PANTHER" id="PTHR12747:SF0">
    <property type="entry name" value="ELONGATOR COMPLEX PROTEIN 1"/>
    <property type="match status" value="1"/>
</dbReference>
<dbReference type="GO" id="GO:0002926">
    <property type="term" value="P:tRNA wobble base 5-methoxycarbonylmethyl-2-thiouridinylation"/>
    <property type="evidence" value="ECO:0007669"/>
    <property type="project" value="TreeGrafter"/>
</dbReference>
<evidence type="ECO:0000259" key="10">
    <source>
        <dbReference type="Pfam" id="PF23936"/>
    </source>
</evidence>
<dbReference type="GO" id="GO:0033588">
    <property type="term" value="C:elongator holoenzyme complex"/>
    <property type="evidence" value="ECO:0007669"/>
    <property type="project" value="InterPro"/>
</dbReference>
<dbReference type="InterPro" id="IPR006849">
    <property type="entry name" value="Elp1"/>
</dbReference>
<keyword evidence="3 5" id="KW-0963">Cytoplasm</keyword>
<evidence type="ECO:0000256" key="6">
    <source>
        <dbReference type="SAM" id="Coils"/>
    </source>
</evidence>
<feature type="region of interest" description="Disordered" evidence="7">
    <location>
        <begin position="1050"/>
        <end position="1081"/>
    </location>
</feature>